<gene>
    <name evidence="2" type="ORF">LO744_01355</name>
</gene>
<sequence>MKKQIFTILLFSSVLAYSQVGINTETPKATLDVTGKPSDISKIDGLIAPRLTGLELKAKDALYGAEQNATLIYVTEALVASDTSSKTANVTSIGYFYFDGNIWQKLTAASTGNAGNDWSLLGNSGTNTDVSSGVPNFIGTTDAVDFVVKTDNTERERIYKAVNADNSIKKITGGDLNVNGITVGRGKGNNSNNTVVGLQGLSANTTGGFNTGLGSYVLSGTTTGTSNVAIGHSSLYENTTGGSNVSLGASSLVYNTTGGSNVAIGKSALSNPLNKTGSHNIAIGTTTANALEDGTTNNIAIGSRQQLANATGSNQLNIGGVIFGTGLTGNEINPAGNIGIGTSTLNPYAKLDISSNNQGILTPKVNLTSITMDLNPDGDNNISNQPAGLLVYNNGTALSKGYYFWNGTEWRAIDSSSAISPSITQLLCSSAILSPSSYTVGQEYTGNLKITYSGGNGGYYSSGTSVTVNGLVFTLRPGKLEYGSGELVFSVTSAAPTGPVSNDTMNLPLNSSLIPFLTATQSCAATIFNQTTAEIKTIAAVGYASLTTDANGAIGHTFRLATPDGLYAIRVWFRTATPTTSARPHVQVYNNSGQSKTLYWNYNTTYGGNIAQTGILPVPSGVWGGEEDQGNNWYTQTTGNDINWGNEGIMDGNNNGPEYRRYSWIDNSANTKVQYSAYIYAGAPNGGSTRPDQTKIYIKIEQVTAP</sequence>
<dbReference type="Proteomes" id="UP001108025">
    <property type="component" value="Unassembled WGS sequence"/>
</dbReference>
<dbReference type="AlphaFoldDB" id="A0A9Q3V0J3"/>
<keyword evidence="3" id="KW-1185">Reference proteome</keyword>
<dbReference type="RefSeq" id="WP_230666629.1">
    <property type="nucleotide sequence ID" value="NZ_JAJNAY010000001.1"/>
</dbReference>
<keyword evidence="1" id="KW-0732">Signal</keyword>
<dbReference type="EMBL" id="JAJNAY010000001">
    <property type="protein sequence ID" value="MCD1115523.1"/>
    <property type="molecule type" value="Genomic_DNA"/>
</dbReference>
<evidence type="ECO:0000313" key="3">
    <source>
        <dbReference type="Proteomes" id="UP001108025"/>
    </source>
</evidence>
<protein>
    <submittedName>
        <fullName evidence="2">Uncharacterized protein</fullName>
    </submittedName>
</protein>
<evidence type="ECO:0000313" key="2">
    <source>
        <dbReference type="EMBL" id="MCD1115523.1"/>
    </source>
</evidence>
<proteinExistence type="predicted"/>
<evidence type="ECO:0000256" key="1">
    <source>
        <dbReference type="SAM" id="SignalP"/>
    </source>
</evidence>
<reference evidence="2" key="1">
    <citation type="submission" date="2021-11" db="EMBL/GenBank/DDBJ databases">
        <title>Description of novel Chryseobacterium species.</title>
        <authorList>
            <person name="Saticioglu I.B."/>
            <person name="Ay H."/>
            <person name="Altun S."/>
            <person name="Duman M."/>
        </authorList>
    </citation>
    <scope>NUCLEOTIDE SEQUENCE</scope>
    <source>
        <strain evidence="2">C-17</strain>
    </source>
</reference>
<feature type="signal peptide" evidence="1">
    <location>
        <begin position="1"/>
        <end position="18"/>
    </location>
</feature>
<name>A0A9Q3V0J3_9FLAO</name>
<comment type="caution">
    <text evidence="2">The sequence shown here is derived from an EMBL/GenBank/DDBJ whole genome shotgun (WGS) entry which is preliminary data.</text>
</comment>
<accession>A0A9Q3V0J3</accession>
<organism evidence="2 3">
    <name type="scientific">Chryseobacterium turcicum</name>
    <dbReference type="NCBI Taxonomy" id="2898076"/>
    <lineage>
        <taxon>Bacteria</taxon>
        <taxon>Pseudomonadati</taxon>
        <taxon>Bacteroidota</taxon>
        <taxon>Flavobacteriia</taxon>
        <taxon>Flavobacteriales</taxon>
        <taxon>Weeksellaceae</taxon>
        <taxon>Chryseobacterium group</taxon>
        <taxon>Chryseobacterium</taxon>
    </lineage>
</organism>
<feature type="chain" id="PRO_5040397720" evidence="1">
    <location>
        <begin position="19"/>
        <end position="706"/>
    </location>
</feature>